<evidence type="ECO:0000256" key="2">
    <source>
        <dbReference type="ARBA" id="ARBA00022573"/>
    </source>
</evidence>
<dbReference type="Proteomes" id="UP000033096">
    <property type="component" value="Chromosome"/>
</dbReference>
<dbReference type="PANTHER" id="PTHR43873">
    <property type="entry name" value="COBYRINATE A,C-DIAMIDE SYNTHASE"/>
    <property type="match status" value="1"/>
</dbReference>
<keyword evidence="5 8" id="KW-0067">ATP-binding</keyword>
<evidence type="ECO:0000313" key="11">
    <source>
        <dbReference type="EMBL" id="AKB42360.1"/>
    </source>
</evidence>
<organism evidence="11 12">
    <name type="scientific">Methanosarcina vacuolata Z-761</name>
    <dbReference type="NCBI Taxonomy" id="1434123"/>
    <lineage>
        <taxon>Archaea</taxon>
        <taxon>Methanobacteriati</taxon>
        <taxon>Methanobacteriota</taxon>
        <taxon>Stenosarchaea group</taxon>
        <taxon>Methanomicrobia</taxon>
        <taxon>Methanosarcinales</taxon>
        <taxon>Methanosarcinaceae</taxon>
        <taxon>Methanosarcina</taxon>
    </lineage>
</organism>
<reference evidence="11 12" key="1">
    <citation type="submission" date="2014-07" db="EMBL/GenBank/DDBJ databases">
        <title>Methanogenic archaea and the global carbon cycle.</title>
        <authorList>
            <person name="Henriksen J.R."/>
            <person name="Luke J."/>
            <person name="Reinhart S."/>
            <person name="Benedict M.N."/>
            <person name="Youngblut N.D."/>
            <person name="Metcalf M.E."/>
            <person name="Whitaker R.J."/>
            <person name="Metcalf W.W."/>
        </authorList>
    </citation>
    <scope>NUCLEOTIDE SEQUENCE [LARGE SCALE GENOMIC DNA]</scope>
    <source>
        <strain evidence="11 12">Z-761</strain>
    </source>
</reference>
<evidence type="ECO:0000256" key="8">
    <source>
        <dbReference type="HAMAP-Rule" id="MF_00027"/>
    </source>
</evidence>
<feature type="site" description="Increases nucleophilicity of active site Cys" evidence="8">
    <location>
        <position position="438"/>
    </location>
</feature>
<protein>
    <recommendedName>
        <fullName evidence="8">Cobyrinate a,c-diamide synthase</fullName>
        <ecNumber evidence="8">6.3.5.11</ecNumber>
    </recommendedName>
    <alternativeName>
        <fullName evidence="8">Cobyrinic acid a,c-diamide synthetase</fullName>
    </alternativeName>
    <alternativeName>
        <fullName evidence="8">Ni-sirohydrochlorin a,c-diamide synthase</fullName>
        <ecNumber evidence="8">6.3.5.12</ecNumber>
    </alternativeName>
    <alternativeName>
        <fullName evidence="8">Ni-sirohydrochlorin a,c-diamide synthetase</fullName>
    </alternativeName>
</protein>
<dbReference type="Gene3D" id="3.40.50.880">
    <property type="match status" value="1"/>
</dbReference>
<dbReference type="STRING" id="1434123.MSVAZ_0091"/>
<dbReference type="SUPFAM" id="SSF52540">
    <property type="entry name" value="P-loop containing nucleoside triphosphate hydrolases"/>
    <property type="match status" value="1"/>
</dbReference>
<comment type="function">
    <text evidence="8">Catalyzes the ATP-dependent amidation of the two carboxylate groups at positions a and c of cobyrinate, using either L-glutamine or ammonia as the nitrogen source. Involved in the biosynthesis of the unique nickel-containing tetrapyrrole coenzyme F430, the prosthetic group of methyl-coenzyme M reductase (MCR), which plays a key role in methanogenesis and anaerobic methane oxidation. Catalyzes the ATP-dependent amidation of the two carboxylate groups at positions a and c of Ni-sirohydrochlorin, using L-glutamine or ammonia as the nitrogen source.</text>
</comment>
<dbReference type="GO" id="GO:0015948">
    <property type="term" value="P:methanogenesis"/>
    <property type="evidence" value="ECO:0007669"/>
    <property type="project" value="UniProtKB-KW"/>
</dbReference>
<proteinExistence type="inferred from homology"/>
<gene>
    <name evidence="8" type="primary">cbiA</name>
    <name evidence="8" type="synonym">cfbB</name>
    <name evidence="11" type="ORF">MSVAZ_0091</name>
</gene>
<evidence type="ECO:0000259" key="10">
    <source>
        <dbReference type="Pfam" id="PF07685"/>
    </source>
</evidence>
<evidence type="ECO:0000256" key="7">
    <source>
        <dbReference type="ARBA" id="ARBA00022962"/>
    </source>
</evidence>
<dbReference type="PROSITE" id="PS51274">
    <property type="entry name" value="GATASE_COBBQ"/>
    <property type="match status" value="1"/>
</dbReference>
<keyword evidence="7 8" id="KW-0315">Glutamine amidotransferase</keyword>
<evidence type="ECO:0000256" key="4">
    <source>
        <dbReference type="ARBA" id="ARBA00022741"/>
    </source>
</evidence>
<dbReference type="EC" id="6.3.5.11" evidence="8"/>
<keyword evidence="4 8" id="KW-0547">Nucleotide-binding</keyword>
<name>A0A0E3Q2I1_9EURY</name>
<dbReference type="NCBIfam" id="NF002204">
    <property type="entry name" value="PRK01077.1"/>
    <property type="match status" value="1"/>
</dbReference>
<evidence type="ECO:0000256" key="6">
    <source>
        <dbReference type="ARBA" id="ARBA00022842"/>
    </source>
</evidence>
<keyword evidence="8" id="KW-0484">Methanogenesis</keyword>
<accession>A0A0E3Q2I1</accession>
<dbReference type="GO" id="GO:0005524">
    <property type="term" value="F:ATP binding"/>
    <property type="evidence" value="ECO:0007669"/>
    <property type="project" value="UniProtKB-UniRule"/>
</dbReference>
<dbReference type="UniPathway" id="UPA00148">
    <property type="reaction ID" value="UER00231"/>
</dbReference>
<keyword evidence="2 8" id="KW-0169">Cobalamin biosynthesis</keyword>
<keyword evidence="12" id="KW-1185">Reference proteome</keyword>
<comment type="pathway">
    <text evidence="8">Cofactor biosynthesis; adenosylcobalamin biosynthesis; cob(II)yrinate a,c-diamide from sirohydrochlorin (anaerobic route): step 10/10.</text>
</comment>
<dbReference type="GO" id="GO:0009236">
    <property type="term" value="P:cobalamin biosynthetic process"/>
    <property type="evidence" value="ECO:0007669"/>
    <property type="project" value="UniProtKB-UniRule"/>
</dbReference>
<dbReference type="InterPro" id="IPR029062">
    <property type="entry name" value="Class_I_gatase-like"/>
</dbReference>
<dbReference type="PATRIC" id="fig|1434123.4.peg.67"/>
<dbReference type="EC" id="6.3.5.12" evidence="8"/>
<evidence type="ECO:0000313" key="12">
    <source>
        <dbReference type="Proteomes" id="UP000033096"/>
    </source>
</evidence>
<dbReference type="InterPro" id="IPR011698">
    <property type="entry name" value="GATase_3"/>
</dbReference>
<comment type="similarity">
    <text evidence="8">Belongs to the CobB/CbiA family.</text>
</comment>
<dbReference type="PANTHER" id="PTHR43873:SF1">
    <property type="entry name" value="COBYRINATE A,C-DIAMIDE SYNTHASE"/>
    <property type="match status" value="1"/>
</dbReference>
<dbReference type="HOGENOM" id="CLU_022752_2_1_2"/>
<comment type="cofactor">
    <cofactor evidence="1 8">
        <name>Mg(2+)</name>
        <dbReference type="ChEBI" id="CHEBI:18420"/>
    </cofactor>
</comment>
<dbReference type="InterPro" id="IPR027417">
    <property type="entry name" value="P-loop_NTPase"/>
</dbReference>
<dbReference type="KEGG" id="mvc:MSVAZ_0091"/>
<dbReference type="InterPro" id="IPR002586">
    <property type="entry name" value="CobQ/CobB/MinD/ParA_Nub-bd_dom"/>
</dbReference>
<comment type="catalytic activity">
    <reaction evidence="8">
        <text>cob(II)yrinate + 2 L-glutamine + 2 ATP + 2 H2O = cob(II)yrinate a,c diamide + 2 L-glutamate + 2 ADP + 2 phosphate + 2 H(+)</text>
        <dbReference type="Rhea" id="RHEA:26289"/>
        <dbReference type="ChEBI" id="CHEBI:15377"/>
        <dbReference type="ChEBI" id="CHEBI:15378"/>
        <dbReference type="ChEBI" id="CHEBI:29985"/>
        <dbReference type="ChEBI" id="CHEBI:30616"/>
        <dbReference type="ChEBI" id="CHEBI:43474"/>
        <dbReference type="ChEBI" id="CHEBI:58359"/>
        <dbReference type="ChEBI" id="CHEBI:58537"/>
        <dbReference type="ChEBI" id="CHEBI:58894"/>
        <dbReference type="ChEBI" id="CHEBI:456216"/>
        <dbReference type="EC" id="6.3.5.11"/>
    </reaction>
</comment>
<dbReference type="EMBL" id="CP009520">
    <property type="protein sequence ID" value="AKB42360.1"/>
    <property type="molecule type" value="Genomic_DNA"/>
</dbReference>
<dbReference type="AlphaFoldDB" id="A0A0E3Q2I1"/>
<feature type="active site" description="Nucleophile" evidence="8">
    <location>
        <position position="339"/>
    </location>
</feature>
<keyword evidence="6 8" id="KW-0460">Magnesium</keyword>
<evidence type="ECO:0000256" key="5">
    <source>
        <dbReference type="ARBA" id="ARBA00022840"/>
    </source>
</evidence>
<dbReference type="CDD" id="cd03130">
    <property type="entry name" value="GATase1_CobB"/>
    <property type="match status" value="1"/>
</dbReference>
<evidence type="ECO:0000256" key="1">
    <source>
        <dbReference type="ARBA" id="ARBA00001946"/>
    </source>
</evidence>
<dbReference type="InterPro" id="IPR004484">
    <property type="entry name" value="CbiA/CobB_synth"/>
</dbReference>
<keyword evidence="3 8" id="KW-0436">Ligase</keyword>
<sequence length="459" mass="50666">MLKTAGLIALIYFNGNNIQQMTKGILIAGTHSGVGKTTVSMGIMAALKHRQLKVQPYKVGPDYIDPSHHTAICGRPSRNLDTYIMGTDGVGQTVARTSADADIVVVEGVMGLFDGIDSTEIASSAHIAKTLKLPVILVINVHGMSRSTAALLKGYSEFDPEVRVVGVILNQVGSQRHAELVRNSLPGNIPIVGMIPRRKDIEVPSRHLGLYMAHEKDYNTEEMAAFIEENVDLDAVIELSEPISVPEIRNITGPEADLRIGIAMDPAFCFYYQDMFDAFRDCGAEVEFFSPMEGELPDVDGIYLGGGYPELYAETLEKSETTRKLKGLAADGLPIYAECGGLLYLCGTYEIDNRTYKLADVVPANTRMTNRLKALGYTEARPLDKTFSSHNIRGHEFHYSVTECDRDAKFAYEMLRGKGIQDGFDGLVEHNTLAGYMHSHPATFPVEKFVQKCKEYRKR</sequence>
<comment type="domain">
    <text evidence="8">Comprises of two domains. The C-terminal domain contains the binding site for glutamine and catalyzes the hydrolysis of this substrate to glutamate and ammonia. The N-terminal domain is anticipated to bind ATP, and cobyrinate or Ni-sirohydrochlorin, and catalyzes the ultimate synthesis of the diamide product. The ammonia produced via the glutaminase domain is probably translocated to the adjacent domain via a molecular tunnel, where it reacts with an activated intermediate.</text>
</comment>
<evidence type="ECO:0000256" key="3">
    <source>
        <dbReference type="ARBA" id="ARBA00022598"/>
    </source>
</evidence>
<dbReference type="CDD" id="cd05388">
    <property type="entry name" value="CobB_N"/>
    <property type="match status" value="1"/>
</dbReference>
<feature type="domain" description="CobB/CobQ-like glutamine amidotransferase" evidence="10">
    <location>
        <begin position="259"/>
        <end position="440"/>
    </location>
</feature>
<comment type="catalytic activity">
    <reaction evidence="8">
        <text>Ni-sirohydrochlorin + 2 L-glutamine + 2 ATP + 2 H2O = Ni-sirohydrochlorin a,c-diamide + 2 L-glutamate + 2 ADP + 2 phosphate + 2 H(+)</text>
        <dbReference type="Rhea" id="RHEA:52896"/>
        <dbReference type="ChEBI" id="CHEBI:15377"/>
        <dbReference type="ChEBI" id="CHEBI:15378"/>
        <dbReference type="ChEBI" id="CHEBI:29985"/>
        <dbReference type="ChEBI" id="CHEBI:30616"/>
        <dbReference type="ChEBI" id="CHEBI:43474"/>
        <dbReference type="ChEBI" id="CHEBI:58359"/>
        <dbReference type="ChEBI" id="CHEBI:136841"/>
        <dbReference type="ChEBI" id="CHEBI:136887"/>
        <dbReference type="ChEBI" id="CHEBI:456216"/>
        <dbReference type="EC" id="6.3.5.12"/>
    </reaction>
</comment>
<dbReference type="Pfam" id="PF07685">
    <property type="entry name" value="GATase_3"/>
    <property type="match status" value="1"/>
</dbReference>
<dbReference type="NCBIfam" id="TIGR00379">
    <property type="entry name" value="cobB"/>
    <property type="match status" value="1"/>
</dbReference>
<dbReference type="SUPFAM" id="SSF52317">
    <property type="entry name" value="Class I glutamine amidotransferase-like"/>
    <property type="match status" value="1"/>
</dbReference>
<evidence type="ECO:0000259" key="9">
    <source>
        <dbReference type="Pfam" id="PF01656"/>
    </source>
</evidence>
<dbReference type="GO" id="GO:0042242">
    <property type="term" value="F:cobyrinic acid a,c-diamide synthase activity"/>
    <property type="evidence" value="ECO:0007669"/>
    <property type="project" value="UniProtKB-UniRule"/>
</dbReference>
<dbReference type="Pfam" id="PF01656">
    <property type="entry name" value="CbiA"/>
    <property type="match status" value="1"/>
</dbReference>
<comment type="miscellaneous">
    <text evidence="8">The a and c carboxylates of cobyrinate and Ni-sirohydrochlorin are activated for nucleophilic attack via formation of a phosphorylated intermediate by ATP. CbiA catalyzes first the amidation of the c-carboxylate, and then that of the a-carboxylate.</text>
</comment>
<dbReference type="HAMAP" id="MF_00027">
    <property type="entry name" value="CobB_CbiA"/>
    <property type="match status" value="1"/>
</dbReference>
<feature type="domain" description="CobQ/CobB/MinD/ParA nucleotide binding" evidence="9">
    <location>
        <begin position="25"/>
        <end position="208"/>
    </location>
</feature>
<dbReference type="Gene3D" id="3.40.50.300">
    <property type="entry name" value="P-loop containing nucleotide triphosphate hydrolases"/>
    <property type="match status" value="2"/>
</dbReference>